<dbReference type="GO" id="GO:0005615">
    <property type="term" value="C:extracellular space"/>
    <property type="evidence" value="ECO:0007669"/>
    <property type="project" value="TreeGrafter"/>
</dbReference>
<evidence type="ECO:0000256" key="1">
    <source>
        <dbReference type="ARBA" id="ARBA00005964"/>
    </source>
</evidence>
<keyword evidence="3" id="KW-0378">Hydrolase</keyword>
<dbReference type="GO" id="GO:0005886">
    <property type="term" value="C:plasma membrane"/>
    <property type="evidence" value="ECO:0007669"/>
    <property type="project" value="TreeGrafter"/>
</dbReference>
<dbReference type="InterPro" id="IPR029058">
    <property type="entry name" value="AB_hydrolase_fold"/>
</dbReference>
<dbReference type="GO" id="GO:0019695">
    <property type="term" value="P:choline metabolic process"/>
    <property type="evidence" value="ECO:0007669"/>
    <property type="project" value="TreeGrafter"/>
</dbReference>
<evidence type="ECO:0000259" key="5">
    <source>
        <dbReference type="Pfam" id="PF00135"/>
    </source>
</evidence>
<keyword evidence="7" id="KW-1185">Reference proteome</keyword>
<keyword evidence="2" id="KW-0719">Serine esterase</keyword>
<evidence type="ECO:0000313" key="6">
    <source>
        <dbReference type="EMBL" id="CAD7664523.1"/>
    </source>
</evidence>
<dbReference type="GO" id="GO:0006581">
    <property type="term" value="P:acetylcholine catabolic process"/>
    <property type="evidence" value="ECO:0007669"/>
    <property type="project" value="TreeGrafter"/>
</dbReference>
<reference evidence="6" key="1">
    <citation type="submission" date="2020-11" db="EMBL/GenBank/DDBJ databases">
        <authorList>
            <person name="Tran Van P."/>
        </authorList>
    </citation>
    <scope>NUCLEOTIDE SEQUENCE</scope>
</reference>
<dbReference type="InterPro" id="IPR002018">
    <property type="entry name" value="CarbesteraseB"/>
</dbReference>
<dbReference type="PANTHER" id="PTHR43918">
    <property type="entry name" value="ACETYLCHOLINESTERASE"/>
    <property type="match status" value="1"/>
</dbReference>
<dbReference type="SUPFAM" id="SSF53474">
    <property type="entry name" value="alpha/beta-Hydrolases"/>
    <property type="match status" value="1"/>
</dbReference>
<dbReference type="OrthoDB" id="408631at2759"/>
<dbReference type="Pfam" id="PF00135">
    <property type="entry name" value="COesterase"/>
    <property type="match status" value="1"/>
</dbReference>
<proteinExistence type="inferred from homology"/>
<dbReference type="Gene3D" id="3.40.50.1820">
    <property type="entry name" value="alpha/beta hydrolase"/>
    <property type="match status" value="1"/>
</dbReference>
<name>A0A7R9MQ88_9ACAR</name>
<evidence type="ECO:0000313" key="7">
    <source>
        <dbReference type="Proteomes" id="UP000728032"/>
    </source>
</evidence>
<evidence type="ECO:0000256" key="2">
    <source>
        <dbReference type="ARBA" id="ARBA00022487"/>
    </source>
</evidence>
<organism evidence="6">
    <name type="scientific">Oppiella nova</name>
    <dbReference type="NCBI Taxonomy" id="334625"/>
    <lineage>
        <taxon>Eukaryota</taxon>
        <taxon>Metazoa</taxon>
        <taxon>Ecdysozoa</taxon>
        <taxon>Arthropoda</taxon>
        <taxon>Chelicerata</taxon>
        <taxon>Arachnida</taxon>
        <taxon>Acari</taxon>
        <taxon>Acariformes</taxon>
        <taxon>Sarcoptiformes</taxon>
        <taxon>Oribatida</taxon>
        <taxon>Brachypylina</taxon>
        <taxon>Oppioidea</taxon>
        <taxon>Oppiidae</taxon>
        <taxon>Oppiella</taxon>
    </lineage>
</organism>
<dbReference type="PANTHER" id="PTHR43918:SF4">
    <property type="entry name" value="CARBOXYLIC ESTER HYDROLASE"/>
    <property type="match status" value="1"/>
</dbReference>
<dbReference type="InterPro" id="IPR050654">
    <property type="entry name" value="AChE-related_enzymes"/>
</dbReference>
<feature type="domain" description="Carboxylesterase type B" evidence="5">
    <location>
        <begin position="15"/>
        <end position="250"/>
    </location>
</feature>
<keyword evidence="4" id="KW-0325">Glycoprotein</keyword>
<sequence length="250" mass="28798">MESGANFHYKERSVLTATEALDQTKEMAKHFNCSQNQWMECLRQLSAEDVNNYTSITTWPLEGTEYLPIDAQTSFREGKYNKDIDIIAGVTRDEGSLLSYWIYPELHGNFTEQEFRGLVQGSDFFFHGIPVQNVTDYYLRNVNTSDSQALKHAFYNYFGDIFMKCPTYLFAKQFAINAKNTSHNVYYYELTYQAQDGAIYGCVEETMGICHGSDVAFVFGQLFEYNSTTPLDLKFSAEIMQMWTQFAKNG</sequence>
<dbReference type="AlphaFoldDB" id="A0A7R9MQ88"/>
<dbReference type="EMBL" id="CAJPVJ010039040">
    <property type="protein sequence ID" value="CAG2181660.1"/>
    <property type="molecule type" value="Genomic_DNA"/>
</dbReference>
<accession>A0A7R9MQ88</accession>
<dbReference type="EMBL" id="OC953865">
    <property type="protein sequence ID" value="CAD7664523.1"/>
    <property type="molecule type" value="Genomic_DNA"/>
</dbReference>
<evidence type="ECO:0000256" key="3">
    <source>
        <dbReference type="ARBA" id="ARBA00022801"/>
    </source>
</evidence>
<evidence type="ECO:0000256" key="4">
    <source>
        <dbReference type="ARBA" id="ARBA00023180"/>
    </source>
</evidence>
<protein>
    <recommendedName>
        <fullName evidence="5">Carboxylesterase type B domain-containing protein</fullName>
    </recommendedName>
</protein>
<dbReference type="GO" id="GO:0003990">
    <property type="term" value="F:acetylcholinesterase activity"/>
    <property type="evidence" value="ECO:0007669"/>
    <property type="project" value="TreeGrafter"/>
</dbReference>
<comment type="similarity">
    <text evidence="1">Belongs to the type-B carboxylesterase/lipase family.</text>
</comment>
<gene>
    <name evidence="6" type="ORF">ONB1V03_LOCUS21081</name>
</gene>
<dbReference type="Proteomes" id="UP000728032">
    <property type="component" value="Unassembled WGS sequence"/>
</dbReference>